<dbReference type="Gene3D" id="1.10.287.130">
    <property type="match status" value="1"/>
</dbReference>
<keyword evidence="5" id="KW-0418">Kinase</keyword>
<dbReference type="PANTHER" id="PTHR43304">
    <property type="entry name" value="PHYTOCHROME-LIKE PROTEIN CPH1"/>
    <property type="match status" value="1"/>
</dbReference>
<dbReference type="Gene3D" id="3.30.450.20">
    <property type="entry name" value="PAS domain"/>
    <property type="match status" value="3"/>
</dbReference>
<comment type="caution">
    <text evidence="10">The sequence shown here is derived from an EMBL/GenBank/DDBJ whole genome shotgun (WGS) entry which is preliminary data.</text>
</comment>
<feature type="coiled-coil region" evidence="6">
    <location>
        <begin position="396"/>
        <end position="427"/>
    </location>
</feature>
<evidence type="ECO:0000256" key="4">
    <source>
        <dbReference type="ARBA" id="ARBA00022679"/>
    </source>
</evidence>
<evidence type="ECO:0000313" key="10">
    <source>
        <dbReference type="EMBL" id="NUB92414.1"/>
    </source>
</evidence>
<reference evidence="10" key="1">
    <citation type="submission" date="2020-06" db="EMBL/GenBank/DDBJ databases">
        <title>Haloterrigena sp. nov., an extremely halophilic archaeon isolated from a saline sediment.</title>
        <authorList>
            <person name="Liu B.-B."/>
        </authorList>
    </citation>
    <scope>NUCLEOTIDE SEQUENCE</scope>
    <source>
        <strain evidence="10">SYSU A121-1</strain>
    </source>
</reference>
<dbReference type="Pfam" id="PF08448">
    <property type="entry name" value="PAS_4"/>
    <property type="match status" value="1"/>
</dbReference>
<feature type="domain" description="PAS" evidence="8">
    <location>
        <begin position="51"/>
        <end position="105"/>
    </location>
</feature>
<dbReference type="Gene3D" id="3.30.565.10">
    <property type="entry name" value="Histidine kinase-like ATPase, C-terminal domain"/>
    <property type="match status" value="1"/>
</dbReference>
<dbReference type="InterPro" id="IPR036097">
    <property type="entry name" value="HisK_dim/P_sf"/>
</dbReference>
<dbReference type="NCBIfam" id="TIGR00229">
    <property type="entry name" value="sensory_box"/>
    <property type="match status" value="2"/>
</dbReference>
<dbReference type="InterPro" id="IPR013656">
    <property type="entry name" value="PAS_4"/>
</dbReference>
<evidence type="ECO:0000256" key="5">
    <source>
        <dbReference type="ARBA" id="ARBA00022777"/>
    </source>
</evidence>
<evidence type="ECO:0000259" key="7">
    <source>
        <dbReference type="PROSITE" id="PS50109"/>
    </source>
</evidence>
<evidence type="ECO:0000313" key="11">
    <source>
        <dbReference type="Proteomes" id="UP000728647"/>
    </source>
</evidence>
<dbReference type="GO" id="GO:0000155">
    <property type="term" value="F:phosphorelay sensor kinase activity"/>
    <property type="evidence" value="ECO:0007669"/>
    <property type="project" value="InterPro"/>
</dbReference>
<dbReference type="InterPro" id="IPR003594">
    <property type="entry name" value="HATPase_dom"/>
</dbReference>
<dbReference type="SMART" id="SM00091">
    <property type="entry name" value="PAS"/>
    <property type="match status" value="2"/>
</dbReference>
<dbReference type="InterPro" id="IPR035965">
    <property type="entry name" value="PAS-like_dom_sf"/>
</dbReference>
<dbReference type="EC" id="2.7.13.3" evidence="2"/>
<keyword evidence="4" id="KW-0808">Transferase</keyword>
<feature type="domain" description="Histidine kinase" evidence="7">
    <location>
        <begin position="430"/>
        <end position="653"/>
    </location>
</feature>
<feature type="domain" description="PAS" evidence="8">
    <location>
        <begin position="168"/>
        <end position="217"/>
    </location>
</feature>
<dbReference type="InterPro" id="IPR052162">
    <property type="entry name" value="Sensor_kinase/Photoreceptor"/>
</dbReference>
<dbReference type="Pfam" id="PF00989">
    <property type="entry name" value="PAS"/>
    <property type="match status" value="1"/>
</dbReference>
<name>A0A8J8KIL4_9EURY</name>
<evidence type="ECO:0000256" key="3">
    <source>
        <dbReference type="ARBA" id="ARBA00022553"/>
    </source>
</evidence>
<accession>A0A8J8KIL4</accession>
<dbReference type="SUPFAM" id="SSF47384">
    <property type="entry name" value="Homodimeric domain of signal transducing histidine kinase"/>
    <property type="match status" value="1"/>
</dbReference>
<dbReference type="InterPro" id="IPR000700">
    <property type="entry name" value="PAS-assoc_C"/>
</dbReference>
<dbReference type="InterPro" id="IPR036890">
    <property type="entry name" value="HATPase_C_sf"/>
</dbReference>
<evidence type="ECO:0000259" key="9">
    <source>
        <dbReference type="PROSITE" id="PS50113"/>
    </source>
</evidence>
<dbReference type="Proteomes" id="UP000728647">
    <property type="component" value="Unassembled WGS sequence"/>
</dbReference>
<sequence>MLTGDGSEESASRAISAGITDYVIRGDDAARETDLSDRIEAAVGRYRSELDARRTYTALETAQEGISLLDENGKFTYVNQVYADNYGYDREEMLGRHWEILYPADETDQVHEEILPEVHEEGHWRGQTTGLRADGSTFPEQHSLTEIEDGGLVCVVRDISERKERERDLELFRTLLDHSTDSVFVFDPETGTPLDVNDTACRKLGYSREELLDRSVIDFEEELAGRDDWRSFVDDLRADGRTTFDGVHRRRAGATFPVEVNATYVELDRGYVLSMARDVTERRRRERQLRESEQRHRTLAEYFPNGIVTLFDHDLEYTLAAGRGFDDIPVEPADLEGENFYDVWPAATADDLEPAVLGTLEGEERSVELSYAGREWILHAVPITDERGDVFAGMTMAQDITERKEYQRRLEETIDRLEESNERLEQFAYAASHDLQEPLRMVSSYLRLIERRYADAFDEDGEEFLAYAIDGADRMREMIDALLTYSRVETRGEPLAAVDLDAVIADVREDLRLPIAESDAEVTVDSLPRVRGDSSQLRQVFQNLLSNAIEYNGDEPPRVHVSAERESADAASAARGSGRWIVSISDEGLGIDPEDQERIFEVFERLHSREEYDGTGIGLALCQRIVERHDGEIRVDSAPGEGATFSVVLPAVDDA</sequence>
<dbReference type="EMBL" id="JABURA010000001">
    <property type="protein sequence ID" value="NUB92414.1"/>
    <property type="molecule type" value="Genomic_DNA"/>
</dbReference>
<dbReference type="OrthoDB" id="106630at2157"/>
<dbReference type="SMART" id="SM00388">
    <property type="entry name" value="HisKA"/>
    <property type="match status" value="1"/>
</dbReference>
<dbReference type="InterPro" id="IPR000014">
    <property type="entry name" value="PAS"/>
</dbReference>
<dbReference type="CDD" id="cd00130">
    <property type="entry name" value="PAS"/>
    <property type="match status" value="2"/>
</dbReference>
<dbReference type="AlphaFoldDB" id="A0A8J8KIL4"/>
<dbReference type="PROSITE" id="PS50113">
    <property type="entry name" value="PAC"/>
    <property type="match status" value="1"/>
</dbReference>
<keyword evidence="6" id="KW-0175">Coiled coil</keyword>
<evidence type="ECO:0000256" key="1">
    <source>
        <dbReference type="ARBA" id="ARBA00000085"/>
    </source>
</evidence>
<dbReference type="PROSITE" id="PS50112">
    <property type="entry name" value="PAS"/>
    <property type="match status" value="2"/>
</dbReference>
<protein>
    <recommendedName>
        <fullName evidence="2">histidine kinase</fullName>
        <ecNumber evidence="2">2.7.13.3</ecNumber>
    </recommendedName>
</protein>
<dbReference type="PANTHER" id="PTHR43304:SF1">
    <property type="entry name" value="PAC DOMAIN-CONTAINING PROTEIN"/>
    <property type="match status" value="1"/>
</dbReference>
<dbReference type="PRINTS" id="PR00344">
    <property type="entry name" value="BCTRLSENSOR"/>
</dbReference>
<dbReference type="PROSITE" id="PS50109">
    <property type="entry name" value="HIS_KIN"/>
    <property type="match status" value="1"/>
</dbReference>
<dbReference type="Pfam" id="PF00512">
    <property type="entry name" value="HisKA"/>
    <property type="match status" value="1"/>
</dbReference>
<evidence type="ECO:0000256" key="6">
    <source>
        <dbReference type="SAM" id="Coils"/>
    </source>
</evidence>
<evidence type="ECO:0000259" key="8">
    <source>
        <dbReference type="PROSITE" id="PS50112"/>
    </source>
</evidence>
<dbReference type="SMART" id="SM00387">
    <property type="entry name" value="HATPase_c"/>
    <property type="match status" value="1"/>
</dbReference>
<keyword evidence="3" id="KW-0597">Phosphoprotein</keyword>
<dbReference type="GO" id="GO:0006355">
    <property type="term" value="P:regulation of DNA-templated transcription"/>
    <property type="evidence" value="ECO:0007669"/>
    <property type="project" value="InterPro"/>
</dbReference>
<evidence type="ECO:0000256" key="2">
    <source>
        <dbReference type="ARBA" id="ARBA00012438"/>
    </source>
</evidence>
<gene>
    <name evidence="10" type="ORF">HT576_15465</name>
</gene>
<feature type="domain" description="PAC" evidence="9">
    <location>
        <begin position="350"/>
        <end position="412"/>
    </location>
</feature>
<dbReference type="InterPro" id="IPR004358">
    <property type="entry name" value="Sig_transdc_His_kin-like_C"/>
</dbReference>
<proteinExistence type="predicted"/>
<dbReference type="InterPro" id="IPR003661">
    <property type="entry name" value="HisK_dim/P_dom"/>
</dbReference>
<dbReference type="CDD" id="cd00082">
    <property type="entry name" value="HisKA"/>
    <property type="match status" value="1"/>
</dbReference>
<dbReference type="SUPFAM" id="SSF55874">
    <property type="entry name" value="ATPase domain of HSP90 chaperone/DNA topoisomerase II/histidine kinase"/>
    <property type="match status" value="1"/>
</dbReference>
<dbReference type="Pfam" id="PF02518">
    <property type="entry name" value="HATPase_c"/>
    <property type="match status" value="1"/>
</dbReference>
<dbReference type="FunFam" id="3.30.565.10:FF:000006">
    <property type="entry name" value="Sensor histidine kinase WalK"/>
    <property type="match status" value="1"/>
</dbReference>
<comment type="catalytic activity">
    <reaction evidence="1">
        <text>ATP + protein L-histidine = ADP + protein N-phospho-L-histidine.</text>
        <dbReference type="EC" id="2.7.13.3"/>
    </reaction>
</comment>
<dbReference type="InterPro" id="IPR005467">
    <property type="entry name" value="His_kinase_dom"/>
</dbReference>
<dbReference type="InterPro" id="IPR013767">
    <property type="entry name" value="PAS_fold"/>
</dbReference>
<dbReference type="Pfam" id="PF13426">
    <property type="entry name" value="PAS_9"/>
    <property type="match status" value="1"/>
</dbReference>
<organism evidence="10 11">
    <name type="scientific">Haloterrigena gelatinilytica</name>
    <dbReference type="NCBI Taxonomy" id="2741724"/>
    <lineage>
        <taxon>Archaea</taxon>
        <taxon>Methanobacteriati</taxon>
        <taxon>Methanobacteriota</taxon>
        <taxon>Stenosarchaea group</taxon>
        <taxon>Halobacteria</taxon>
        <taxon>Halobacteriales</taxon>
        <taxon>Natrialbaceae</taxon>
        <taxon>Haloterrigena</taxon>
    </lineage>
</organism>
<dbReference type="SUPFAM" id="SSF55785">
    <property type="entry name" value="PYP-like sensor domain (PAS domain)"/>
    <property type="match status" value="3"/>
</dbReference>